<keyword evidence="3" id="KW-1185">Reference proteome</keyword>
<dbReference type="Gene3D" id="3.30.310.70">
    <property type="entry name" value="TT1751-like domain"/>
    <property type="match status" value="1"/>
</dbReference>
<dbReference type="InterPro" id="IPR005180">
    <property type="entry name" value="DUF302"/>
</dbReference>
<dbReference type="CDD" id="cd14797">
    <property type="entry name" value="DUF302"/>
    <property type="match status" value="1"/>
</dbReference>
<dbReference type="Proteomes" id="UP000199150">
    <property type="component" value="Unassembled WGS sequence"/>
</dbReference>
<reference evidence="3" key="1">
    <citation type="submission" date="2016-10" db="EMBL/GenBank/DDBJ databases">
        <authorList>
            <person name="Varghese N."/>
            <person name="Submissions S."/>
        </authorList>
    </citation>
    <scope>NUCLEOTIDE SEQUENCE [LARGE SCALE GENOMIC DNA]</scope>
    <source>
        <strain evidence="3">CGMCC 1.3431</strain>
    </source>
</reference>
<dbReference type="PIRSF" id="PIRSF021774">
    <property type="entry name" value="UCP021774"/>
    <property type="match status" value="1"/>
</dbReference>
<dbReference type="SUPFAM" id="SSF103247">
    <property type="entry name" value="TT1751-like"/>
    <property type="match status" value="1"/>
</dbReference>
<evidence type="ECO:0000313" key="3">
    <source>
        <dbReference type="Proteomes" id="UP000199150"/>
    </source>
</evidence>
<sequence>MTYHFTKVLDCPFDDAVARATKALADQGFGVLTTIDVAATMKAKLGAEMKPYVILGACNPQFAYRALQAENKIGTMLPCNVVVQDIGGGKSEVSAVNPLESMSAIKNAALEPIAGEVTSRLQTMISSL</sequence>
<dbReference type="Pfam" id="PF03625">
    <property type="entry name" value="DUF302"/>
    <property type="match status" value="1"/>
</dbReference>
<dbReference type="RefSeq" id="WP_090650923.1">
    <property type="nucleotide sequence ID" value="NZ_CBCRYE010000011.1"/>
</dbReference>
<dbReference type="AlphaFoldDB" id="A0A1G4TSZ1"/>
<dbReference type="STRING" id="260084.SAMN02927928_0159"/>
<name>A0A1G4TSZ1_9CAUL</name>
<dbReference type="PANTHER" id="PTHR38342:SF1">
    <property type="entry name" value="SLR5037 PROTEIN"/>
    <property type="match status" value="1"/>
</dbReference>
<organism evidence="2 3">
    <name type="scientific">Asticcacaulis taihuensis</name>
    <dbReference type="NCBI Taxonomy" id="260084"/>
    <lineage>
        <taxon>Bacteria</taxon>
        <taxon>Pseudomonadati</taxon>
        <taxon>Pseudomonadota</taxon>
        <taxon>Alphaproteobacteria</taxon>
        <taxon>Caulobacterales</taxon>
        <taxon>Caulobacteraceae</taxon>
        <taxon>Asticcacaulis</taxon>
    </lineage>
</organism>
<protein>
    <submittedName>
        <fullName evidence="2">Uncharacterized conserved protein, DUF302 family</fullName>
    </submittedName>
</protein>
<proteinExistence type="predicted"/>
<accession>A0A1G4TSZ1</accession>
<dbReference type="EMBL" id="FMTS01000012">
    <property type="protein sequence ID" value="SCW84464.1"/>
    <property type="molecule type" value="Genomic_DNA"/>
</dbReference>
<dbReference type="PANTHER" id="PTHR38342">
    <property type="entry name" value="SLR5037 PROTEIN"/>
    <property type="match status" value="1"/>
</dbReference>
<feature type="domain" description="DUF302" evidence="1">
    <location>
        <begin position="35"/>
        <end position="98"/>
    </location>
</feature>
<dbReference type="InterPro" id="IPR016796">
    <property type="entry name" value="UCP021774"/>
</dbReference>
<dbReference type="InterPro" id="IPR035923">
    <property type="entry name" value="TT1751-like_sf"/>
</dbReference>
<evidence type="ECO:0000259" key="1">
    <source>
        <dbReference type="Pfam" id="PF03625"/>
    </source>
</evidence>
<evidence type="ECO:0000313" key="2">
    <source>
        <dbReference type="EMBL" id="SCW84464.1"/>
    </source>
</evidence>
<gene>
    <name evidence="2" type="ORF">SAMN02927928_0159</name>
</gene>
<dbReference type="OrthoDB" id="9791067at2"/>